<dbReference type="GO" id="GO:0005634">
    <property type="term" value="C:nucleus"/>
    <property type="evidence" value="ECO:0007669"/>
    <property type="project" value="UniProtKB-SubCell"/>
</dbReference>
<dbReference type="PANTHER" id="PTHR46481:SF4">
    <property type="entry name" value="ZINC FINGER BED DOMAIN-CONTAINING PROTEIN 4"/>
    <property type="match status" value="1"/>
</dbReference>
<comment type="subcellular location">
    <subcellularLocation>
        <location evidence="1">Nucleus</location>
    </subcellularLocation>
</comment>
<dbReference type="InterPro" id="IPR008906">
    <property type="entry name" value="HATC_C_dom"/>
</dbReference>
<keyword evidence="7" id="KW-0804">Transcription</keyword>
<dbReference type="InterPro" id="IPR003656">
    <property type="entry name" value="Znf_BED"/>
</dbReference>
<dbReference type="SUPFAM" id="SSF57667">
    <property type="entry name" value="beta-beta-alpha zinc fingers"/>
    <property type="match status" value="1"/>
</dbReference>
<keyword evidence="9" id="KW-0812">Transmembrane</keyword>
<keyword evidence="9" id="KW-1133">Transmembrane helix</keyword>
<proteinExistence type="predicted"/>
<keyword evidence="4" id="KW-0862">Zinc</keyword>
<keyword evidence="8" id="KW-0539">Nucleus</keyword>
<sequence>MAEGGEQKHFGFYEHIGKRELDKTHAVCTACHTKIKYLGNTTNLRNHVSRFHSDLLKPASAKETPDPGPSQPKIDAILSTLPPNSKKGKKITKAVAAFIAKDLRPYSVVDNLGFRHLMKTLEPRYKLPSCNHFTENFIPALYNEAKAQVIASMSQAGQVALTCDAWTSVTTDSYITFTAHYISKDWQILSHVLQTRAVYESHTGANLAELLSRVVEEWQLSDKSVVLVTDNASNMIVAAQVGKFPYVKCFAHTLNLASQRALTKVPALSRLLGRVRRIATFFHRSNIANHCLKEKQKCLGLKNHKLITDVTTRWNSSYDMVERFLQQQPAICATLISPEVRKRESDLCTLNETDVSNAEDAVSALKPMKDATTLMSEERNPTVSLIAPLHAQLIQNMTDAMGDTTIIHELKNAIKTDLLKRYNIEAEKKILYTASALDPRFKGLPFILTEEERLEIYRGVTEEAASLEDSPSPPKKKTSSLLMSLLGQSFSDNEGTIEPKTPYAKAEEEMKRYRKEPSLPLTEDPLKWWCVHETIFPLLSQLSTQYLCIPGTNVSAERGFSTAGDVLMAKRSSLKPEHVDQLVFLQKNLHIPKFIWHPMMCVCVLYCCCYCVCVLGMCVSGFGIFGIFTKFPDSCFRMRPNFRKFLDPKMADPKSFPSRNEIFS</sequence>
<dbReference type="OrthoDB" id="1607513at2759"/>
<dbReference type="GO" id="GO:0008270">
    <property type="term" value="F:zinc ion binding"/>
    <property type="evidence" value="ECO:0007669"/>
    <property type="project" value="UniProtKB-KW"/>
</dbReference>
<reference evidence="12" key="2">
    <citation type="submission" date="2025-09" db="UniProtKB">
        <authorList>
            <consortium name="Ensembl"/>
        </authorList>
    </citation>
    <scope>IDENTIFICATION</scope>
</reference>
<keyword evidence="5" id="KW-0805">Transcription regulation</keyword>
<dbReference type="GeneTree" id="ENSGT00940000158431"/>
<feature type="transmembrane region" description="Helical" evidence="9">
    <location>
        <begin position="595"/>
        <end position="628"/>
    </location>
</feature>
<dbReference type="Ensembl" id="ENSLLET00000021583.1">
    <property type="protein sequence ID" value="ENSLLEP00000020771.1"/>
    <property type="gene ID" value="ENSLLEG00000013141.1"/>
</dbReference>
<evidence type="ECO:0000256" key="2">
    <source>
        <dbReference type="ARBA" id="ARBA00022723"/>
    </source>
</evidence>
<dbReference type="SUPFAM" id="SSF53098">
    <property type="entry name" value="Ribonuclease H-like"/>
    <property type="match status" value="1"/>
</dbReference>
<dbReference type="InterPro" id="IPR052035">
    <property type="entry name" value="ZnF_BED_domain_contain"/>
</dbReference>
<protein>
    <recommendedName>
        <fullName evidence="14">BED-type domain-containing protein</fullName>
    </recommendedName>
</protein>
<dbReference type="Pfam" id="PF02892">
    <property type="entry name" value="zf-BED"/>
    <property type="match status" value="1"/>
</dbReference>
<dbReference type="Gene3D" id="1.10.10.1070">
    <property type="entry name" value="Zinc finger, BED domain-containing"/>
    <property type="match status" value="1"/>
</dbReference>
<keyword evidence="3" id="KW-0863">Zinc-finger</keyword>
<keyword evidence="9" id="KW-0472">Membrane</keyword>
<evidence type="ECO:0000256" key="5">
    <source>
        <dbReference type="ARBA" id="ARBA00023015"/>
    </source>
</evidence>
<evidence type="ECO:0000313" key="13">
    <source>
        <dbReference type="Proteomes" id="UP000694569"/>
    </source>
</evidence>
<evidence type="ECO:0000256" key="7">
    <source>
        <dbReference type="ARBA" id="ARBA00023163"/>
    </source>
</evidence>
<evidence type="ECO:0000256" key="4">
    <source>
        <dbReference type="ARBA" id="ARBA00022833"/>
    </source>
</evidence>
<dbReference type="SUPFAM" id="SSF140996">
    <property type="entry name" value="Hermes dimerisation domain"/>
    <property type="match status" value="1"/>
</dbReference>
<dbReference type="InterPro" id="IPR012337">
    <property type="entry name" value="RNaseH-like_sf"/>
</dbReference>
<dbReference type="GO" id="GO:0046983">
    <property type="term" value="F:protein dimerization activity"/>
    <property type="evidence" value="ECO:0007669"/>
    <property type="project" value="InterPro"/>
</dbReference>
<reference evidence="12" key="1">
    <citation type="submission" date="2025-08" db="UniProtKB">
        <authorList>
            <consortium name="Ensembl"/>
        </authorList>
    </citation>
    <scope>IDENTIFICATION</scope>
</reference>
<keyword evidence="6" id="KW-0238">DNA-binding</keyword>
<evidence type="ECO:0008006" key="14">
    <source>
        <dbReference type="Google" id="ProtNLM"/>
    </source>
</evidence>
<keyword evidence="2" id="KW-0479">Metal-binding</keyword>
<dbReference type="GO" id="GO:0003677">
    <property type="term" value="F:DNA binding"/>
    <property type="evidence" value="ECO:0007669"/>
    <property type="project" value="UniProtKB-KW"/>
</dbReference>
<organism evidence="12 13">
    <name type="scientific">Leptobrachium leishanense</name>
    <name type="common">Leishan spiny toad</name>
    <dbReference type="NCBI Taxonomy" id="445787"/>
    <lineage>
        <taxon>Eukaryota</taxon>
        <taxon>Metazoa</taxon>
        <taxon>Chordata</taxon>
        <taxon>Craniata</taxon>
        <taxon>Vertebrata</taxon>
        <taxon>Euteleostomi</taxon>
        <taxon>Amphibia</taxon>
        <taxon>Batrachia</taxon>
        <taxon>Anura</taxon>
        <taxon>Pelobatoidea</taxon>
        <taxon>Megophryidae</taxon>
        <taxon>Leptobrachium</taxon>
    </lineage>
</organism>
<evidence type="ECO:0000259" key="10">
    <source>
        <dbReference type="Pfam" id="PF02892"/>
    </source>
</evidence>
<dbReference type="InterPro" id="IPR036236">
    <property type="entry name" value="Znf_C2H2_sf"/>
</dbReference>
<evidence type="ECO:0000256" key="6">
    <source>
        <dbReference type="ARBA" id="ARBA00023125"/>
    </source>
</evidence>
<feature type="domain" description="HAT C-terminal dimerisation" evidence="11">
    <location>
        <begin position="509"/>
        <end position="589"/>
    </location>
</feature>
<evidence type="ECO:0000256" key="1">
    <source>
        <dbReference type="ARBA" id="ARBA00004123"/>
    </source>
</evidence>
<evidence type="ECO:0000256" key="9">
    <source>
        <dbReference type="SAM" id="Phobius"/>
    </source>
</evidence>
<dbReference type="Pfam" id="PF05699">
    <property type="entry name" value="Dimer_Tnp_hAT"/>
    <property type="match status" value="1"/>
</dbReference>
<name>A0A8C5MWL9_9ANUR</name>
<accession>A0A8C5MWL9</accession>
<evidence type="ECO:0000256" key="3">
    <source>
        <dbReference type="ARBA" id="ARBA00022771"/>
    </source>
</evidence>
<evidence type="ECO:0000259" key="11">
    <source>
        <dbReference type="Pfam" id="PF05699"/>
    </source>
</evidence>
<feature type="domain" description="BED-type" evidence="10">
    <location>
        <begin position="12"/>
        <end position="53"/>
    </location>
</feature>
<evidence type="ECO:0000256" key="8">
    <source>
        <dbReference type="ARBA" id="ARBA00023242"/>
    </source>
</evidence>
<dbReference type="PANTHER" id="PTHR46481">
    <property type="entry name" value="ZINC FINGER BED DOMAIN-CONTAINING PROTEIN 4"/>
    <property type="match status" value="1"/>
</dbReference>
<dbReference type="Proteomes" id="UP000694569">
    <property type="component" value="Unplaced"/>
</dbReference>
<dbReference type="AlphaFoldDB" id="A0A8C5MWL9"/>
<keyword evidence="13" id="KW-1185">Reference proteome</keyword>
<evidence type="ECO:0000313" key="12">
    <source>
        <dbReference type="Ensembl" id="ENSLLEP00000020771.1"/>
    </source>
</evidence>